<name>A0AAV2LRC8_KNICA</name>
<evidence type="ECO:0000313" key="3">
    <source>
        <dbReference type="EMBL" id="CAL1603700.1"/>
    </source>
</evidence>
<accession>A0AAV2LRC8</accession>
<evidence type="ECO:0000256" key="1">
    <source>
        <dbReference type="SAM" id="Coils"/>
    </source>
</evidence>
<dbReference type="Pfam" id="PF08227">
    <property type="entry name" value="DASH_Hsk3"/>
    <property type="match status" value="1"/>
</dbReference>
<proteinExistence type="predicted"/>
<dbReference type="GO" id="GO:0007030">
    <property type="term" value="P:Golgi organization"/>
    <property type="evidence" value="ECO:0007669"/>
    <property type="project" value="InterPro"/>
</dbReference>
<dbReference type="InterPro" id="IPR027095">
    <property type="entry name" value="Golgin-45"/>
</dbReference>
<feature type="compositionally biased region" description="Polar residues" evidence="2">
    <location>
        <begin position="31"/>
        <end position="45"/>
    </location>
</feature>
<keyword evidence="4" id="KW-1185">Reference proteome</keyword>
<protein>
    <recommendedName>
        <fullName evidence="5">Basic leucine zipper nuclear factor 1</fullName>
    </recommendedName>
</protein>
<dbReference type="GO" id="GO:0043001">
    <property type="term" value="P:Golgi to plasma membrane protein transport"/>
    <property type="evidence" value="ECO:0007669"/>
    <property type="project" value="InterPro"/>
</dbReference>
<dbReference type="AlphaFoldDB" id="A0AAV2LRC8"/>
<feature type="region of interest" description="Disordered" evidence="2">
    <location>
        <begin position="1"/>
        <end position="73"/>
    </location>
</feature>
<keyword evidence="1" id="KW-0175">Coiled coil</keyword>
<dbReference type="InterPro" id="IPR013183">
    <property type="entry name" value="Hsk3-like"/>
</dbReference>
<evidence type="ECO:0000256" key="2">
    <source>
        <dbReference type="SAM" id="MobiDB-lite"/>
    </source>
</evidence>
<feature type="coiled-coil region" evidence="1">
    <location>
        <begin position="131"/>
        <end position="158"/>
    </location>
</feature>
<dbReference type="Proteomes" id="UP001497482">
    <property type="component" value="Chromosome 4"/>
</dbReference>
<sequence length="409" mass="45550">MTTAVTVRVSSQVPIRGPGDGMETEKPKTTIEVSTDNPPSPTSSIFPLLKEASPKRSPKSTVPSLPPSPQPPGVLHFGKVSREACTEVEAVRILVPRAAISRSSNRGPTAESRGESGQQVDDQGLHLLPLVEDWKVQLDKLQNSERRLLQDKEGLCNQLRVQTEVNRELKKLLVASVGDDLQYQFERLSREKNQLILENEALGRCLSHTAEQLERMSIQCDVWRSKFLASRVMAEELTNARAALQRQTREAQGAIQDLLLEREEFSREMVQTHRSLEQLLVSLQWGREQTYYPSAQPLSSGELASSNHKLADAINSHLLGNTSSKVAKGSNSNPEQLCSTPAEKMAEKVLKILDPISPSEEQTQTPLSDDSSTNFLNNKKSIGRFHPYTRYENITFNCCERCTGDILVL</sequence>
<reference evidence="3 4" key="1">
    <citation type="submission" date="2024-04" db="EMBL/GenBank/DDBJ databases">
        <authorList>
            <person name="Waldvogel A.-M."/>
            <person name="Schoenle A."/>
        </authorList>
    </citation>
    <scope>NUCLEOTIDE SEQUENCE [LARGE SCALE GENOMIC DNA]</scope>
</reference>
<gene>
    <name evidence="3" type="ORF">KC01_LOCUS31344</name>
</gene>
<dbReference type="PANTHER" id="PTHR13066:SF2">
    <property type="entry name" value="GOLGIN-45"/>
    <property type="match status" value="1"/>
</dbReference>
<organism evidence="3 4">
    <name type="scientific">Knipowitschia caucasica</name>
    <name type="common">Caucasian dwarf goby</name>
    <name type="synonym">Pomatoschistus caucasicus</name>
    <dbReference type="NCBI Taxonomy" id="637954"/>
    <lineage>
        <taxon>Eukaryota</taxon>
        <taxon>Metazoa</taxon>
        <taxon>Chordata</taxon>
        <taxon>Craniata</taxon>
        <taxon>Vertebrata</taxon>
        <taxon>Euteleostomi</taxon>
        <taxon>Actinopterygii</taxon>
        <taxon>Neopterygii</taxon>
        <taxon>Teleostei</taxon>
        <taxon>Neoteleostei</taxon>
        <taxon>Acanthomorphata</taxon>
        <taxon>Gobiaria</taxon>
        <taxon>Gobiiformes</taxon>
        <taxon>Gobioidei</taxon>
        <taxon>Gobiidae</taxon>
        <taxon>Gobiinae</taxon>
        <taxon>Knipowitschia</taxon>
    </lineage>
</organism>
<feature type="compositionally biased region" description="Polar residues" evidence="2">
    <location>
        <begin position="1"/>
        <end position="13"/>
    </location>
</feature>
<evidence type="ECO:0000313" key="4">
    <source>
        <dbReference type="Proteomes" id="UP001497482"/>
    </source>
</evidence>
<dbReference type="GO" id="GO:0000139">
    <property type="term" value="C:Golgi membrane"/>
    <property type="evidence" value="ECO:0007669"/>
    <property type="project" value="TreeGrafter"/>
</dbReference>
<evidence type="ECO:0008006" key="5">
    <source>
        <dbReference type="Google" id="ProtNLM"/>
    </source>
</evidence>
<dbReference type="PANTHER" id="PTHR13066">
    <property type="entry name" value="BASIC LEUCINE ZIPPER NUCLEAR FACTOR 1 BLZF1 PROTEIN"/>
    <property type="match status" value="1"/>
</dbReference>
<feature type="compositionally biased region" description="Polar residues" evidence="2">
    <location>
        <begin position="359"/>
        <end position="376"/>
    </location>
</feature>
<feature type="region of interest" description="Disordered" evidence="2">
    <location>
        <begin position="102"/>
        <end position="121"/>
    </location>
</feature>
<dbReference type="EMBL" id="OZ035826">
    <property type="protein sequence ID" value="CAL1603700.1"/>
    <property type="molecule type" value="Genomic_DNA"/>
</dbReference>
<feature type="coiled-coil region" evidence="1">
    <location>
        <begin position="234"/>
        <end position="261"/>
    </location>
</feature>
<feature type="region of interest" description="Disordered" evidence="2">
    <location>
        <begin position="356"/>
        <end position="376"/>
    </location>
</feature>